<dbReference type="Pfam" id="PF00646">
    <property type="entry name" value="F-box"/>
    <property type="match status" value="1"/>
</dbReference>
<evidence type="ECO:0000259" key="1">
    <source>
        <dbReference type="PROSITE" id="PS50181"/>
    </source>
</evidence>
<dbReference type="InterPro" id="IPR036047">
    <property type="entry name" value="F-box-like_dom_sf"/>
</dbReference>
<name>A0A9W8MUM5_9AGAR</name>
<gene>
    <name evidence="2" type="ORF">NLJ89_g5861</name>
</gene>
<protein>
    <recommendedName>
        <fullName evidence="1">F-box domain-containing protein</fullName>
    </recommendedName>
</protein>
<dbReference type="Proteomes" id="UP001148786">
    <property type="component" value="Unassembled WGS sequence"/>
</dbReference>
<sequence>MAAMSLLALPAELQLEIMGILDAGSLLCLALCCRALHELFKSPAIQYTYELLLTVMQDNGTDIPLDVLQSSLQRLRKGWESLDWTFGEIVKLPGGSSRYELISGIFVMMDRNSADFSVCRLSSATQTGWTRTITSLDFCAIDFTIDPSHDLLVLLEKQELPDGRGRIQAHARRISTDGAHPNANVDSFHFEFIRHTAYSHRIQLADDVVAVWSHHGGRLLLWNWREGFLIHDSVCSNLPKDIYSLEMLSRKAFILKANSGPGKIYVCKFSPTVPAPPTIVATLLLPPTASSDLLSFVTHSSLIPGYTSSRWSTELRLANTTPILSLCTVAHSCAIYIQLAIKLKLKRYLGTVGAHTTHVSQSGEYSRLDAAPHTGFAYYASRLAA</sequence>
<dbReference type="EMBL" id="JANKHO010000579">
    <property type="protein sequence ID" value="KAJ3508250.1"/>
    <property type="molecule type" value="Genomic_DNA"/>
</dbReference>
<dbReference type="InterPro" id="IPR001810">
    <property type="entry name" value="F-box_dom"/>
</dbReference>
<dbReference type="SUPFAM" id="SSF81383">
    <property type="entry name" value="F-box domain"/>
    <property type="match status" value="1"/>
</dbReference>
<evidence type="ECO:0000313" key="3">
    <source>
        <dbReference type="Proteomes" id="UP001148786"/>
    </source>
</evidence>
<accession>A0A9W8MUM5</accession>
<reference evidence="2" key="1">
    <citation type="submission" date="2022-07" db="EMBL/GenBank/DDBJ databases">
        <title>Genome Sequence of Agrocybe chaxingu.</title>
        <authorList>
            <person name="Buettner E."/>
        </authorList>
    </citation>
    <scope>NUCLEOTIDE SEQUENCE</scope>
    <source>
        <strain evidence="2">MP-N11</strain>
    </source>
</reference>
<dbReference type="OrthoDB" id="2745718at2759"/>
<keyword evidence="3" id="KW-1185">Reference proteome</keyword>
<dbReference type="CDD" id="cd09917">
    <property type="entry name" value="F-box_SF"/>
    <property type="match status" value="1"/>
</dbReference>
<dbReference type="AlphaFoldDB" id="A0A9W8MUM5"/>
<comment type="caution">
    <text evidence="2">The sequence shown here is derived from an EMBL/GenBank/DDBJ whole genome shotgun (WGS) entry which is preliminary data.</text>
</comment>
<dbReference type="PROSITE" id="PS50181">
    <property type="entry name" value="FBOX"/>
    <property type="match status" value="1"/>
</dbReference>
<feature type="domain" description="F-box" evidence="1">
    <location>
        <begin position="3"/>
        <end position="52"/>
    </location>
</feature>
<proteinExistence type="predicted"/>
<evidence type="ECO:0000313" key="2">
    <source>
        <dbReference type="EMBL" id="KAJ3508250.1"/>
    </source>
</evidence>
<organism evidence="2 3">
    <name type="scientific">Agrocybe chaxingu</name>
    <dbReference type="NCBI Taxonomy" id="84603"/>
    <lineage>
        <taxon>Eukaryota</taxon>
        <taxon>Fungi</taxon>
        <taxon>Dikarya</taxon>
        <taxon>Basidiomycota</taxon>
        <taxon>Agaricomycotina</taxon>
        <taxon>Agaricomycetes</taxon>
        <taxon>Agaricomycetidae</taxon>
        <taxon>Agaricales</taxon>
        <taxon>Agaricineae</taxon>
        <taxon>Strophariaceae</taxon>
        <taxon>Agrocybe</taxon>
    </lineage>
</organism>